<dbReference type="PROSITE" id="PS00678">
    <property type="entry name" value="WD_REPEATS_1"/>
    <property type="match status" value="1"/>
</dbReference>
<dbReference type="PROSITE" id="PS50082">
    <property type="entry name" value="WD_REPEATS_2"/>
    <property type="match status" value="2"/>
</dbReference>
<comment type="caution">
    <text evidence="6">The sequence shown here is derived from an EMBL/GenBank/DDBJ whole genome shotgun (WGS) entry which is preliminary data.</text>
</comment>
<dbReference type="GO" id="GO:0016567">
    <property type="term" value="P:protein ubiquitination"/>
    <property type="evidence" value="ECO:0007669"/>
    <property type="project" value="TreeGrafter"/>
</dbReference>
<sequence length="427" mass="47004">MVLNIVAARALVLIVVQSQSFPFIRWLISLIRLLGCRCLSLPTILILKKAPNFNKMFAGENTAEVSLDLPCRTVCAILADRNESQFLVGSCTTSETNHIHVLHYNNTNDEMNVRAQLVQEQGPLEVICSSPKDPTLLCTAHSSSQLLIQQLPDEVVLTTDCSDDRMDATTTMEQLIALETNGIVSDISWGDESTGELLFIARSGHLTQFDIETQQSIRTLPLESPSSSLPRLQWDPHANGHAVAVSAGKRVHLLDWRTDTSIPTGTVDAFVAHRRPGCVTALDYNPNKPYVLATGGQDGLVQFWDLRLTNRPLLVARGGHSHWISSLQYNPFHDQLVLSSGTDSIANLWRMSTISSAPLLTNDADVPDDDASETAGPNARIARHEHVDAIYSSCWSAADAWVYLSLGYDGKVQCHSVPSKEKYKILL</sequence>
<dbReference type="Proteomes" id="UP000198406">
    <property type="component" value="Unassembled WGS sequence"/>
</dbReference>
<evidence type="ECO:0000313" key="7">
    <source>
        <dbReference type="Proteomes" id="UP000198406"/>
    </source>
</evidence>
<dbReference type="InterPro" id="IPR015943">
    <property type="entry name" value="WD40/YVTN_repeat-like_dom_sf"/>
</dbReference>
<keyword evidence="7" id="KW-1185">Reference proteome</keyword>
<dbReference type="Pfam" id="PF23609">
    <property type="entry name" value="Beta-prop_EIPR1"/>
    <property type="match status" value="1"/>
</dbReference>
<reference evidence="6 7" key="1">
    <citation type="journal article" date="2015" name="Plant Cell">
        <title>Oil accumulation by the oleaginous diatom Fistulifera solaris as revealed by the genome and transcriptome.</title>
        <authorList>
            <person name="Tanaka T."/>
            <person name="Maeda Y."/>
            <person name="Veluchamy A."/>
            <person name="Tanaka M."/>
            <person name="Abida H."/>
            <person name="Marechal E."/>
            <person name="Bowler C."/>
            <person name="Muto M."/>
            <person name="Sunaga Y."/>
            <person name="Tanaka M."/>
            <person name="Yoshino T."/>
            <person name="Taniguchi T."/>
            <person name="Fukuda Y."/>
            <person name="Nemoto M."/>
            <person name="Matsumoto M."/>
            <person name="Wong P.S."/>
            <person name="Aburatani S."/>
            <person name="Fujibuchi W."/>
        </authorList>
    </citation>
    <scope>NUCLEOTIDE SEQUENCE [LARGE SCALE GENOMIC DNA]</scope>
    <source>
        <strain evidence="6 7">JPCC DA0580</strain>
    </source>
</reference>
<dbReference type="InterPro" id="IPR001680">
    <property type="entry name" value="WD40_rpt"/>
</dbReference>
<dbReference type="InterPro" id="IPR019775">
    <property type="entry name" value="WD40_repeat_CS"/>
</dbReference>
<dbReference type="Gene3D" id="2.130.10.10">
    <property type="entry name" value="YVTN repeat-like/Quinoprotein amine dehydrogenase"/>
    <property type="match status" value="1"/>
</dbReference>
<keyword evidence="3" id="KW-0677">Repeat</keyword>
<dbReference type="PANTHER" id="PTHR14205">
    <property type="entry name" value="WD-REPEAT PROTEIN"/>
    <property type="match status" value="1"/>
</dbReference>
<evidence type="ECO:0000256" key="4">
    <source>
        <dbReference type="PROSITE-ProRule" id="PRU00221"/>
    </source>
</evidence>
<dbReference type="SUPFAM" id="SSF50978">
    <property type="entry name" value="WD40 repeat-like"/>
    <property type="match status" value="1"/>
</dbReference>
<feature type="repeat" description="WD" evidence="4">
    <location>
        <begin position="279"/>
        <end position="307"/>
    </location>
</feature>
<evidence type="ECO:0000256" key="3">
    <source>
        <dbReference type="ARBA" id="ARBA00022737"/>
    </source>
</evidence>
<keyword evidence="2 4" id="KW-0853">WD repeat</keyword>
<dbReference type="InParanoid" id="A0A1Z5K0F3"/>
<evidence type="ECO:0000259" key="5">
    <source>
        <dbReference type="Pfam" id="PF23609"/>
    </source>
</evidence>
<evidence type="ECO:0000256" key="2">
    <source>
        <dbReference type="ARBA" id="ARBA00022574"/>
    </source>
</evidence>
<proteinExistence type="inferred from homology"/>
<dbReference type="AlphaFoldDB" id="A0A1Z5K0F3"/>
<organism evidence="6 7">
    <name type="scientific">Fistulifera solaris</name>
    <name type="common">Oleaginous diatom</name>
    <dbReference type="NCBI Taxonomy" id="1519565"/>
    <lineage>
        <taxon>Eukaryota</taxon>
        <taxon>Sar</taxon>
        <taxon>Stramenopiles</taxon>
        <taxon>Ochrophyta</taxon>
        <taxon>Bacillariophyta</taxon>
        <taxon>Bacillariophyceae</taxon>
        <taxon>Bacillariophycidae</taxon>
        <taxon>Naviculales</taxon>
        <taxon>Naviculaceae</taxon>
        <taxon>Fistulifera</taxon>
    </lineage>
</organism>
<feature type="domain" description="EIPR1-like beta-propeller" evidence="5">
    <location>
        <begin position="66"/>
        <end position="349"/>
    </location>
</feature>
<dbReference type="SMART" id="SM00320">
    <property type="entry name" value="WD40"/>
    <property type="match status" value="4"/>
</dbReference>
<dbReference type="InterPro" id="IPR036322">
    <property type="entry name" value="WD40_repeat_dom_sf"/>
</dbReference>
<dbReference type="InterPro" id="IPR040323">
    <property type="entry name" value="EIPR1"/>
</dbReference>
<accession>A0A1Z5K0F3</accession>
<dbReference type="InterPro" id="IPR059104">
    <property type="entry name" value="Beta-prop_EIPR1-like"/>
</dbReference>
<name>A0A1Z5K0F3_FISSO</name>
<protein>
    <recommendedName>
        <fullName evidence="5">EIPR1-like beta-propeller domain-containing protein</fullName>
    </recommendedName>
</protein>
<evidence type="ECO:0000313" key="6">
    <source>
        <dbReference type="EMBL" id="GAX19481.1"/>
    </source>
</evidence>
<feature type="repeat" description="WD" evidence="4">
    <location>
        <begin position="317"/>
        <end position="353"/>
    </location>
</feature>
<dbReference type="PANTHER" id="PTHR14205:SF15">
    <property type="entry name" value="EARP AND GARP COMPLEX-INTERACTING PROTEIN 1"/>
    <property type="match status" value="1"/>
</dbReference>
<dbReference type="EMBL" id="BDSP01000137">
    <property type="protein sequence ID" value="GAX19481.1"/>
    <property type="molecule type" value="Genomic_DNA"/>
</dbReference>
<dbReference type="OrthoDB" id="196957at2759"/>
<gene>
    <name evidence="6" type="ORF">FisN_19Hh056</name>
</gene>
<evidence type="ECO:0000256" key="1">
    <source>
        <dbReference type="ARBA" id="ARBA00005672"/>
    </source>
</evidence>
<comment type="similarity">
    <text evidence="1">Belongs to the WD repeat EIPR1 family.</text>
</comment>